<feature type="transmembrane region" description="Helical" evidence="1">
    <location>
        <begin position="6"/>
        <end position="28"/>
    </location>
</feature>
<evidence type="ECO:0000313" key="2">
    <source>
        <dbReference type="EMBL" id="MCY0965879.1"/>
    </source>
</evidence>
<accession>A0A9X3EE46</accession>
<evidence type="ECO:0000256" key="1">
    <source>
        <dbReference type="SAM" id="Phobius"/>
    </source>
</evidence>
<comment type="caution">
    <text evidence="2">The sequence shown here is derived from an EMBL/GenBank/DDBJ whole genome shotgun (WGS) entry which is preliminary data.</text>
</comment>
<dbReference type="AlphaFoldDB" id="A0A9X3EE46"/>
<name>A0A9X3EE46_9GAMM</name>
<dbReference type="Proteomes" id="UP001150830">
    <property type="component" value="Unassembled WGS sequence"/>
</dbReference>
<feature type="transmembrane region" description="Helical" evidence="1">
    <location>
        <begin position="76"/>
        <end position="93"/>
    </location>
</feature>
<keyword evidence="3" id="KW-1185">Reference proteome</keyword>
<reference evidence="2" key="1">
    <citation type="submission" date="2022-11" db="EMBL/GenBank/DDBJ databases">
        <title>Parathalassolutuus dongxingensis gen. nov., sp. nov., a novel member of family Oceanospirillaceae isolated from a coastal shrimp pond in Guangxi, China.</title>
        <authorList>
            <person name="Chen H."/>
        </authorList>
    </citation>
    <scope>NUCLEOTIDE SEQUENCE</scope>
    <source>
        <strain evidence="2">G-43</strain>
    </source>
</reference>
<organism evidence="2 3">
    <name type="scientific">Parathalassolituus penaei</name>
    <dbReference type="NCBI Taxonomy" id="2997323"/>
    <lineage>
        <taxon>Bacteria</taxon>
        <taxon>Pseudomonadati</taxon>
        <taxon>Pseudomonadota</taxon>
        <taxon>Gammaproteobacteria</taxon>
        <taxon>Oceanospirillales</taxon>
        <taxon>Oceanospirillaceae</taxon>
        <taxon>Parathalassolituus</taxon>
    </lineage>
</organism>
<protein>
    <submittedName>
        <fullName evidence="2">Uncharacterized protein</fullName>
    </submittedName>
</protein>
<keyword evidence="1" id="KW-0472">Membrane</keyword>
<feature type="transmembrane region" description="Helical" evidence="1">
    <location>
        <begin position="49"/>
        <end position="70"/>
    </location>
</feature>
<keyword evidence="1" id="KW-1133">Transmembrane helix</keyword>
<proteinExistence type="predicted"/>
<dbReference type="RefSeq" id="WP_283174090.1">
    <property type="nucleotide sequence ID" value="NZ_JAPNOA010000029.1"/>
</dbReference>
<keyword evidence="1" id="KW-0812">Transmembrane</keyword>
<sequence>MLAAEPLAVVAAGVFFLCGLLMGCWKYYQIHTRSSGRAHPYVDIGHRASLLYAFAAMLLARFAEISQLPVWLERSAMLAVLIYFASAIVSYIWHGWREDTLNQFKPESGKAAVLVFMISLALVEVGGFLVLFYGVLQALMSGAGTVVGG</sequence>
<feature type="transmembrane region" description="Helical" evidence="1">
    <location>
        <begin position="113"/>
        <end position="136"/>
    </location>
</feature>
<dbReference type="EMBL" id="JAPNOA010000029">
    <property type="protein sequence ID" value="MCY0965879.1"/>
    <property type="molecule type" value="Genomic_DNA"/>
</dbReference>
<evidence type="ECO:0000313" key="3">
    <source>
        <dbReference type="Proteomes" id="UP001150830"/>
    </source>
</evidence>
<gene>
    <name evidence="2" type="ORF">OUO13_11825</name>
</gene>